<dbReference type="InterPro" id="IPR044925">
    <property type="entry name" value="His-Me_finger_sf"/>
</dbReference>
<dbReference type="InterPro" id="IPR003615">
    <property type="entry name" value="HNH_nuc"/>
</dbReference>
<dbReference type="EMBL" id="CAXDID020000009">
    <property type="protein sequence ID" value="CAL5978860.1"/>
    <property type="molecule type" value="Genomic_DNA"/>
</dbReference>
<dbReference type="Proteomes" id="UP001642409">
    <property type="component" value="Unassembled WGS sequence"/>
</dbReference>
<evidence type="ECO:0000313" key="3">
    <source>
        <dbReference type="Proteomes" id="UP001642409"/>
    </source>
</evidence>
<evidence type="ECO:0000313" key="2">
    <source>
        <dbReference type="EMBL" id="CAL5978860.1"/>
    </source>
</evidence>
<keyword evidence="3" id="KW-1185">Reference proteome</keyword>
<organism evidence="2 3">
    <name type="scientific">Hexamita inflata</name>
    <dbReference type="NCBI Taxonomy" id="28002"/>
    <lineage>
        <taxon>Eukaryota</taxon>
        <taxon>Metamonada</taxon>
        <taxon>Diplomonadida</taxon>
        <taxon>Hexamitidae</taxon>
        <taxon>Hexamitinae</taxon>
        <taxon>Hexamita</taxon>
    </lineage>
</organism>
<dbReference type="SUPFAM" id="SSF54060">
    <property type="entry name" value="His-Me finger endonucleases"/>
    <property type="match status" value="1"/>
</dbReference>
<comment type="caution">
    <text evidence="2">The sequence shown here is derived from an EMBL/GenBank/DDBJ whole genome shotgun (WGS) entry which is preliminary data.</text>
</comment>
<dbReference type="Gene3D" id="3.90.75.20">
    <property type="match status" value="1"/>
</dbReference>
<gene>
    <name evidence="2" type="ORF">HINF_LOCUS5007</name>
</gene>
<reference evidence="2 3" key="1">
    <citation type="submission" date="2024-07" db="EMBL/GenBank/DDBJ databases">
        <authorList>
            <person name="Akdeniz Z."/>
        </authorList>
    </citation>
    <scope>NUCLEOTIDE SEQUENCE [LARGE SCALE GENOMIC DNA]</scope>
</reference>
<name>A0ABP1GWF3_9EUKA</name>
<protein>
    <recommendedName>
        <fullName evidence="1">HNH nuclease domain-containing protein</fullName>
    </recommendedName>
</protein>
<proteinExistence type="predicted"/>
<feature type="domain" description="HNH nuclease" evidence="1">
    <location>
        <begin position="51"/>
        <end position="95"/>
    </location>
</feature>
<accession>A0ABP1GWF3</accession>
<dbReference type="Pfam" id="PF13392">
    <property type="entry name" value="HNH_3"/>
    <property type="match status" value="1"/>
</dbReference>
<sequence length="185" mass="22158">MQFKQITGYENYIVYENGQVTNINNGKVLKPWITNGYLQIQLSKNNKRKFYYIHVLVAQEFIGQKPDNFDTDHCDRNSLNNHYTNLRYISKSENNKNKNSYGKYEAIYFDEIPECCLEITEYNHHKFENYFLNPCTYEIFYYNNFQFRQLNLIENNGSQCYGARSKQNIPIKISLNKLKKDYKGL</sequence>
<evidence type="ECO:0000259" key="1">
    <source>
        <dbReference type="Pfam" id="PF13392"/>
    </source>
</evidence>